<accession>A0ABY7K5B8</accession>
<protein>
    <submittedName>
        <fullName evidence="3">OB-fold domain-containing protein</fullName>
    </submittedName>
</protein>
<feature type="domain" description="ChsH2 rubredoxin-like zinc ribbon" evidence="2">
    <location>
        <begin position="21"/>
        <end position="54"/>
    </location>
</feature>
<reference evidence="3" key="1">
    <citation type="submission" date="2022-05" db="EMBL/GenBank/DDBJ databases">
        <title>Jatrophihabitans sp. SB3-54 whole genome sequence.</title>
        <authorList>
            <person name="Suh M.K."/>
            <person name="Eom M.K."/>
            <person name="Kim J.S."/>
            <person name="Kim H.S."/>
            <person name="Do H.E."/>
            <person name="Shin Y.K."/>
            <person name="Lee J.-S."/>
        </authorList>
    </citation>
    <scope>NUCLEOTIDE SEQUENCE</scope>
    <source>
        <strain evidence="3">SB3-54</strain>
    </source>
</reference>
<dbReference type="PANTHER" id="PTHR34075:SF5">
    <property type="entry name" value="BLR3430 PROTEIN"/>
    <property type="match status" value="1"/>
</dbReference>
<evidence type="ECO:0000313" key="3">
    <source>
        <dbReference type="EMBL" id="WAX58471.1"/>
    </source>
</evidence>
<dbReference type="Pfam" id="PF12172">
    <property type="entry name" value="zf-ChsH2"/>
    <property type="match status" value="1"/>
</dbReference>
<dbReference type="InterPro" id="IPR022002">
    <property type="entry name" value="ChsH2_Znr"/>
</dbReference>
<dbReference type="Proteomes" id="UP001164693">
    <property type="component" value="Chromosome"/>
</dbReference>
<feature type="domain" description="ChsH2 C-terminal OB-fold" evidence="1">
    <location>
        <begin position="59"/>
        <end position="115"/>
    </location>
</feature>
<dbReference type="EMBL" id="CP097463">
    <property type="protein sequence ID" value="WAX58471.1"/>
    <property type="molecule type" value="Genomic_DNA"/>
</dbReference>
<name>A0ABY7K5B8_9ACTN</name>
<organism evidence="3 4">
    <name type="scientific">Jatrophihabitans cynanchi</name>
    <dbReference type="NCBI Taxonomy" id="2944128"/>
    <lineage>
        <taxon>Bacteria</taxon>
        <taxon>Bacillati</taxon>
        <taxon>Actinomycetota</taxon>
        <taxon>Actinomycetes</taxon>
        <taxon>Jatrophihabitantales</taxon>
        <taxon>Jatrophihabitantaceae</taxon>
        <taxon>Jatrophihabitans</taxon>
    </lineage>
</organism>
<dbReference type="InterPro" id="IPR052513">
    <property type="entry name" value="Thioester_dehydratase-like"/>
</dbReference>
<sequence>MTDQPRGLIAPVMDADSAAWWGALAEGVLLLQQCDVCGRDRCPPLPCCPYCGSPGARVVPASGAGSVYSWTTVRRSLAPAFVGDEPYTVLAVNLDEGPRLFGRLLAGSLSSGARVWARCYEVDGQTLLGFVEAGAA</sequence>
<evidence type="ECO:0000259" key="1">
    <source>
        <dbReference type="Pfam" id="PF01796"/>
    </source>
</evidence>
<dbReference type="RefSeq" id="WP_269445012.1">
    <property type="nucleotide sequence ID" value="NZ_CP097463.1"/>
</dbReference>
<dbReference type="PANTHER" id="PTHR34075">
    <property type="entry name" value="BLR3430 PROTEIN"/>
    <property type="match status" value="1"/>
</dbReference>
<keyword evidence="4" id="KW-1185">Reference proteome</keyword>
<gene>
    <name evidence="3" type="ORF">M6B22_06825</name>
</gene>
<proteinExistence type="predicted"/>
<evidence type="ECO:0000313" key="4">
    <source>
        <dbReference type="Proteomes" id="UP001164693"/>
    </source>
</evidence>
<dbReference type="Gene3D" id="6.10.30.10">
    <property type="match status" value="1"/>
</dbReference>
<evidence type="ECO:0000259" key="2">
    <source>
        <dbReference type="Pfam" id="PF12172"/>
    </source>
</evidence>
<dbReference type="Pfam" id="PF01796">
    <property type="entry name" value="OB_ChsH2_C"/>
    <property type="match status" value="1"/>
</dbReference>
<dbReference type="SUPFAM" id="SSF50249">
    <property type="entry name" value="Nucleic acid-binding proteins"/>
    <property type="match status" value="1"/>
</dbReference>
<dbReference type="InterPro" id="IPR012340">
    <property type="entry name" value="NA-bd_OB-fold"/>
</dbReference>
<dbReference type="InterPro" id="IPR002878">
    <property type="entry name" value="ChsH2_C"/>
</dbReference>